<dbReference type="HOGENOM" id="CLU_097814_0_0_9"/>
<sequence length="232" mass="25848">MRSKLFSFLMCLALVFCLSVGASVAKEKENPLATPQNYAEYLANYDKAEALRLGVDPAYITQAVQDAKDALEDFQAMSTENQKKLLDYMQSPKMLEQSFTNAKVEKVQKQELISDYAMQPQASTKRVSHEYKMTLLGVDWTIYVVDGKYEYDKKGATKELGASGYVKKNLNPLVQTSKTSEYDEVIGGTYYGTAVFDYKIGPLEGLSYQIGSAYCRVTGDESGKTGGRGWTE</sequence>
<organism evidence="2 3">
    <name type="scientific">Brevibacillus laterosporus LMG 15441</name>
    <dbReference type="NCBI Taxonomy" id="1042163"/>
    <lineage>
        <taxon>Bacteria</taxon>
        <taxon>Bacillati</taxon>
        <taxon>Bacillota</taxon>
        <taxon>Bacilli</taxon>
        <taxon>Bacillales</taxon>
        <taxon>Paenibacillaceae</taxon>
        <taxon>Brevibacillus</taxon>
    </lineage>
</organism>
<evidence type="ECO:0000313" key="2">
    <source>
        <dbReference type="EMBL" id="AIG27194.1"/>
    </source>
</evidence>
<accession>A0A075R5V0</accession>
<dbReference type="STRING" id="1042163.BRLA_c028800"/>
<keyword evidence="3" id="KW-1185">Reference proteome</keyword>
<evidence type="ECO:0000256" key="1">
    <source>
        <dbReference type="SAM" id="SignalP"/>
    </source>
</evidence>
<dbReference type="Proteomes" id="UP000005850">
    <property type="component" value="Chromosome"/>
</dbReference>
<protein>
    <submittedName>
        <fullName evidence="2">Uncharacterized protein</fullName>
    </submittedName>
</protein>
<feature type="chain" id="PRO_5039660758" evidence="1">
    <location>
        <begin position="23"/>
        <end position="232"/>
    </location>
</feature>
<gene>
    <name evidence="2" type="ORF">BRLA_c028800</name>
</gene>
<dbReference type="KEGG" id="blr:BRLA_c028800"/>
<name>A0A075R5V0_BRELA</name>
<dbReference type="eggNOG" id="ENOG5032VHF">
    <property type="taxonomic scope" value="Bacteria"/>
</dbReference>
<keyword evidence="1" id="KW-0732">Signal</keyword>
<dbReference type="RefSeq" id="WP_003335941.1">
    <property type="nucleotide sequence ID" value="NZ_CP007806.1"/>
</dbReference>
<dbReference type="AlphaFoldDB" id="A0A075R5V0"/>
<reference evidence="2 3" key="1">
    <citation type="journal article" date="2011" name="J. Bacteriol.">
        <title>Genome sequence of Brevibacillus laterosporus LMG 15441, a pathogen of invertebrates.</title>
        <authorList>
            <person name="Djukic M."/>
            <person name="Poehlein A."/>
            <person name="Thurmer A."/>
            <person name="Daniel R."/>
        </authorList>
    </citation>
    <scope>NUCLEOTIDE SEQUENCE [LARGE SCALE GENOMIC DNA]</scope>
    <source>
        <strain evidence="2 3">LMG 15441</strain>
    </source>
</reference>
<proteinExistence type="predicted"/>
<feature type="signal peptide" evidence="1">
    <location>
        <begin position="1"/>
        <end position="22"/>
    </location>
</feature>
<dbReference type="EMBL" id="CP007806">
    <property type="protein sequence ID" value="AIG27194.1"/>
    <property type="molecule type" value="Genomic_DNA"/>
</dbReference>
<evidence type="ECO:0000313" key="3">
    <source>
        <dbReference type="Proteomes" id="UP000005850"/>
    </source>
</evidence>